<geneLocation type="plasmid" evidence="3">
    <name>unnamed3</name>
</geneLocation>
<dbReference type="AlphaFoldDB" id="A0A2I8VRE6"/>
<feature type="transmembrane region" description="Helical" evidence="2">
    <location>
        <begin position="95"/>
        <end position="114"/>
    </location>
</feature>
<dbReference type="GeneID" id="35595112"/>
<keyword evidence="2" id="KW-0472">Membrane</keyword>
<evidence type="ECO:0000256" key="1">
    <source>
        <dbReference type="SAM" id="MobiDB-lite"/>
    </source>
</evidence>
<evidence type="ECO:0000313" key="4">
    <source>
        <dbReference type="Proteomes" id="UP000236584"/>
    </source>
</evidence>
<dbReference type="Proteomes" id="UP000236584">
    <property type="component" value="Plasmid unnamed3"/>
</dbReference>
<dbReference type="RefSeq" id="WP_103428179.1">
    <property type="nucleotide sequence ID" value="NZ_CP026312.1"/>
</dbReference>
<gene>
    <name evidence="3" type="ORF">C2R22_23430</name>
</gene>
<name>A0A2I8VRE6_9EURY</name>
<evidence type="ECO:0000313" key="3">
    <source>
        <dbReference type="EMBL" id="AUV84500.1"/>
    </source>
</evidence>
<keyword evidence="4" id="KW-1185">Reference proteome</keyword>
<proteinExistence type="predicted"/>
<protein>
    <submittedName>
        <fullName evidence="3">Uncharacterized protein</fullName>
    </submittedName>
</protein>
<keyword evidence="3" id="KW-0614">Plasmid</keyword>
<evidence type="ECO:0000256" key="2">
    <source>
        <dbReference type="SAM" id="Phobius"/>
    </source>
</evidence>
<feature type="transmembrane region" description="Helical" evidence="2">
    <location>
        <begin position="34"/>
        <end position="60"/>
    </location>
</feature>
<reference evidence="3 4" key="1">
    <citation type="submission" date="2018-01" db="EMBL/GenBank/DDBJ databases">
        <title>Complete genome sequence of Salinigranum rubrum GX10T, an extremely halophilic archaeon isolated from a marine solar saltern.</title>
        <authorList>
            <person name="Han S."/>
        </authorList>
    </citation>
    <scope>NUCLEOTIDE SEQUENCE [LARGE SCALE GENOMIC DNA]</scope>
    <source>
        <strain evidence="3 4">GX10</strain>
        <plasmid evidence="4">Plasmid unnamed3</plasmid>
    </source>
</reference>
<organism evidence="3 4">
    <name type="scientific">Salinigranum rubrum</name>
    <dbReference type="NCBI Taxonomy" id="755307"/>
    <lineage>
        <taxon>Archaea</taxon>
        <taxon>Methanobacteriati</taxon>
        <taxon>Methanobacteriota</taxon>
        <taxon>Stenosarchaea group</taxon>
        <taxon>Halobacteria</taxon>
        <taxon>Halobacteriales</taxon>
        <taxon>Haloferacaceae</taxon>
        <taxon>Salinigranum</taxon>
    </lineage>
</organism>
<sequence length="226" mass="23333">MIETDDTRKEVAEPFRTDETPTESSLRNAGRAALLSLTGLVLSWIFGILFLTSGGIYAPLSDLGSLVYKLPLVVVAWILYRIYRPTAPAVSRAVFALGVAGIGVSVVAGVGLAANDLGAPVGTAGAFLAGQRIGSLVVGIWLLAVSGQELLAKAFDRRVAVAGIVAGSGMVLLQSSLLIGGVGHPGFGLGSIVQLTGTLLWSIWIGRRFLAGWGALRSASETTSAD</sequence>
<feature type="transmembrane region" description="Helical" evidence="2">
    <location>
        <begin position="159"/>
        <end position="180"/>
    </location>
</feature>
<feature type="transmembrane region" description="Helical" evidence="2">
    <location>
        <begin position="186"/>
        <end position="206"/>
    </location>
</feature>
<dbReference type="KEGG" id="srub:C2R22_23430"/>
<keyword evidence="2" id="KW-0812">Transmembrane</keyword>
<accession>A0A2I8VRE6</accession>
<feature type="transmembrane region" description="Helical" evidence="2">
    <location>
        <begin position="66"/>
        <end position="83"/>
    </location>
</feature>
<feature type="transmembrane region" description="Helical" evidence="2">
    <location>
        <begin position="126"/>
        <end position="147"/>
    </location>
</feature>
<feature type="compositionally biased region" description="Basic and acidic residues" evidence="1">
    <location>
        <begin position="1"/>
        <end position="19"/>
    </location>
</feature>
<dbReference type="EMBL" id="CP026312">
    <property type="protein sequence ID" value="AUV84500.1"/>
    <property type="molecule type" value="Genomic_DNA"/>
</dbReference>
<keyword evidence="2" id="KW-1133">Transmembrane helix</keyword>
<feature type="region of interest" description="Disordered" evidence="1">
    <location>
        <begin position="1"/>
        <end position="24"/>
    </location>
</feature>